<evidence type="ECO:0000313" key="3">
    <source>
        <dbReference type="Proteomes" id="UP000306229"/>
    </source>
</evidence>
<reference evidence="2 3" key="1">
    <citation type="submission" date="2019-05" db="EMBL/GenBank/DDBJ databases">
        <title>Algicella ahnfeltiae gen. nov., sp. nov., a novel marine bacterium of the family Flavobacteriaceae isolated from a red alga.</title>
        <authorList>
            <person name="Nedashkovskaya O.I."/>
            <person name="Kukhlevskiy A.D."/>
            <person name="Kim S.-G."/>
            <person name="Zhukova N.V."/>
            <person name="Mikhailov V.V."/>
        </authorList>
    </citation>
    <scope>NUCLEOTIDE SEQUENCE [LARGE SCALE GENOMIC DNA]</scope>
    <source>
        <strain evidence="2 3">10Alg115</strain>
    </source>
</reference>
<accession>A0A5B7TQ33</accession>
<feature type="transmembrane region" description="Helical" evidence="1">
    <location>
        <begin position="133"/>
        <end position="154"/>
    </location>
</feature>
<feature type="transmembrane region" description="Helical" evidence="1">
    <location>
        <begin position="166"/>
        <end position="188"/>
    </location>
</feature>
<dbReference type="KEGG" id="fbe:FF125_01860"/>
<protein>
    <submittedName>
        <fullName evidence="2">Uncharacterized protein</fullName>
    </submittedName>
</protein>
<dbReference type="EMBL" id="CP040749">
    <property type="protein sequence ID" value="QCX37246.1"/>
    <property type="molecule type" value="Genomic_DNA"/>
</dbReference>
<keyword evidence="1" id="KW-1133">Transmembrane helix</keyword>
<organism evidence="2 3">
    <name type="scientific">Aureibaculum algae</name>
    <dbReference type="NCBI Taxonomy" id="2584122"/>
    <lineage>
        <taxon>Bacteria</taxon>
        <taxon>Pseudomonadati</taxon>
        <taxon>Bacteroidota</taxon>
        <taxon>Flavobacteriia</taxon>
        <taxon>Flavobacteriales</taxon>
        <taxon>Flavobacteriaceae</taxon>
        <taxon>Aureibaculum</taxon>
    </lineage>
</organism>
<proteinExistence type="predicted"/>
<dbReference type="RefSeq" id="WP_138948191.1">
    <property type="nucleotide sequence ID" value="NZ_CP040749.1"/>
</dbReference>
<feature type="transmembrane region" description="Helical" evidence="1">
    <location>
        <begin position="38"/>
        <end position="56"/>
    </location>
</feature>
<feature type="transmembrane region" description="Helical" evidence="1">
    <location>
        <begin position="200"/>
        <end position="221"/>
    </location>
</feature>
<dbReference type="Proteomes" id="UP000306229">
    <property type="component" value="Chromosome"/>
</dbReference>
<evidence type="ECO:0000313" key="2">
    <source>
        <dbReference type="EMBL" id="QCX37246.1"/>
    </source>
</evidence>
<sequence>MSETAISLIKNSVKYSELLSAIVGTVYFYKYKHTTLKYFLYLLWYITITEFLGWYIRVTGNMAYIDENGWIYNKWLYNILNIVTFSTVYIIYFRYLKTQLFKKWIKVFLIVFLLVNILNWAFIQNFIKEGAVFPKIIGSVFLIISVIFYFIELLRSEKIVIFHRLLLFWISVGLLLFYTGTIPFVLKWNGFMVIKGVHELFLILYILAIIMYLTFTFGFIWSKKE</sequence>
<name>A0A5B7TQ33_9FLAO</name>
<feature type="transmembrane region" description="Helical" evidence="1">
    <location>
        <begin position="107"/>
        <end position="127"/>
    </location>
</feature>
<evidence type="ECO:0000256" key="1">
    <source>
        <dbReference type="SAM" id="Phobius"/>
    </source>
</evidence>
<gene>
    <name evidence="2" type="ORF">FF125_01860</name>
</gene>
<keyword evidence="1" id="KW-0472">Membrane</keyword>
<dbReference type="AlphaFoldDB" id="A0A5B7TQ33"/>
<keyword evidence="3" id="KW-1185">Reference proteome</keyword>
<keyword evidence="1" id="KW-0812">Transmembrane</keyword>
<feature type="transmembrane region" description="Helical" evidence="1">
    <location>
        <begin position="76"/>
        <end position="95"/>
    </location>
</feature>
<dbReference type="OrthoDB" id="1453530at2"/>